<evidence type="ECO:0000256" key="1">
    <source>
        <dbReference type="SAM" id="Phobius"/>
    </source>
</evidence>
<organism evidence="2 3">
    <name type="scientific">Ilyodon furcidens</name>
    <name type="common">goldbreast splitfin</name>
    <dbReference type="NCBI Taxonomy" id="33524"/>
    <lineage>
        <taxon>Eukaryota</taxon>
        <taxon>Metazoa</taxon>
        <taxon>Chordata</taxon>
        <taxon>Craniata</taxon>
        <taxon>Vertebrata</taxon>
        <taxon>Euteleostomi</taxon>
        <taxon>Actinopterygii</taxon>
        <taxon>Neopterygii</taxon>
        <taxon>Teleostei</taxon>
        <taxon>Neoteleostei</taxon>
        <taxon>Acanthomorphata</taxon>
        <taxon>Ovalentaria</taxon>
        <taxon>Atherinomorphae</taxon>
        <taxon>Cyprinodontiformes</taxon>
        <taxon>Goodeidae</taxon>
        <taxon>Ilyodon</taxon>
    </lineage>
</organism>
<keyword evidence="1" id="KW-0472">Membrane</keyword>
<name>A0ABV0SJB0_9TELE</name>
<protein>
    <submittedName>
        <fullName evidence="2">Uncharacterized protein</fullName>
    </submittedName>
</protein>
<gene>
    <name evidence="2" type="ORF">ILYODFUR_007484</name>
</gene>
<feature type="transmembrane region" description="Helical" evidence="1">
    <location>
        <begin position="67"/>
        <end position="88"/>
    </location>
</feature>
<keyword evidence="3" id="KW-1185">Reference proteome</keyword>
<evidence type="ECO:0000313" key="3">
    <source>
        <dbReference type="Proteomes" id="UP001482620"/>
    </source>
</evidence>
<accession>A0ABV0SJB0</accession>
<proteinExistence type="predicted"/>
<evidence type="ECO:0000313" key="2">
    <source>
        <dbReference type="EMBL" id="MEQ2220645.1"/>
    </source>
</evidence>
<reference evidence="2 3" key="1">
    <citation type="submission" date="2021-06" db="EMBL/GenBank/DDBJ databases">
        <authorList>
            <person name="Palmer J.M."/>
        </authorList>
    </citation>
    <scope>NUCLEOTIDE SEQUENCE [LARGE SCALE GENOMIC DNA]</scope>
    <source>
        <strain evidence="3">if_2019</strain>
        <tissue evidence="2">Muscle</tissue>
    </source>
</reference>
<dbReference type="Proteomes" id="UP001482620">
    <property type="component" value="Unassembled WGS sequence"/>
</dbReference>
<keyword evidence="1" id="KW-0812">Transmembrane</keyword>
<dbReference type="EMBL" id="JAHRIQ010000483">
    <property type="protein sequence ID" value="MEQ2220645.1"/>
    <property type="molecule type" value="Genomic_DNA"/>
</dbReference>
<keyword evidence="1" id="KW-1133">Transmembrane helix</keyword>
<sequence>MSRAVMDLVGLCCTQSCVEQQQQHRKRVKAQRANWNQMSEATGRGILVVEQERQWGKFTSPDCLSVLALYLCNFFFSFLFGLISYLLLASCILHSQKREILGNYKGTLIDMKPKLLIPR</sequence>
<comment type="caution">
    <text evidence="2">The sequence shown here is derived from an EMBL/GenBank/DDBJ whole genome shotgun (WGS) entry which is preliminary data.</text>
</comment>